<dbReference type="EMBL" id="NBSH01000013">
    <property type="protein sequence ID" value="ORX34806.1"/>
    <property type="molecule type" value="Genomic_DNA"/>
</dbReference>
<evidence type="ECO:0000313" key="3">
    <source>
        <dbReference type="EMBL" id="ORX34806.1"/>
    </source>
</evidence>
<reference evidence="3 4" key="1">
    <citation type="submission" date="2017-03" db="EMBL/GenBank/DDBJ databases">
        <title>Widespread Adenine N6-methylation of Active Genes in Fungi.</title>
        <authorList>
            <consortium name="DOE Joint Genome Institute"/>
            <person name="Mondo S.J."/>
            <person name="Dannebaum R.O."/>
            <person name="Kuo R.C."/>
            <person name="Louie K.B."/>
            <person name="Bewick A.J."/>
            <person name="Labutti K."/>
            <person name="Haridas S."/>
            <person name="Kuo A."/>
            <person name="Salamov A."/>
            <person name="Ahrendt S.R."/>
            <person name="Lau R."/>
            <person name="Bowen B.P."/>
            <person name="Lipzen A."/>
            <person name="Sullivan W."/>
            <person name="Andreopoulos W.B."/>
            <person name="Clum A."/>
            <person name="Lindquist E."/>
            <person name="Daum C."/>
            <person name="Northen T.R."/>
            <person name="Ramamoorthy G."/>
            <person name="Schmitz R.J."/>
            <person name="Gryganskyi A."/>
            <person name="Culley D."/>
            <person name="Magnuson J."/>
            <person name="James T.Y."/>
            <person name="O'Malley M.A."/>
            <person name="Stajich J.E."/>
            <person name="Spatafora J.W."/>
            <person name="Visel A."/>
            <person name="Grigoriev I.V."/>
        </authorList>
    </citation>
    <scope>NUCLEOTIDE SEQUENCE [LARGE SCALE GENOMIC DNA]</scope>
    <source>
        <strain evidence="3 4">NRRL Y-17943</strain>
    </source>
</reference>
<evidence type="ECO:0000259" key="2">
    <source>
        <dbReference type="Pfam" id="PF20938"/>
    </source>
</evidence>
<name>A0A1Y1UBD0_9TREE</name>
<proteinExistence type="predicted"/>
<evidence type="ECO:0008006" key="5">
    <source>
        <dbReference type="Google" id="ProtNLM"/>
    </source>
</evidence>
<dbReference type="STRING" id="4999.A0A1Y1UBD0"/>
<keyword evidence="4" id="KW-1185">Reference proteome</keyword>
<evidence type="ECO:0000313" key="4">
    <source>
        <dbReference type="Proteomes" id="UP000193218"/>
    </source>
</evidence>
<comment type="caution">
    <text evidence="3">The sequence shown here is derived from an EMBL/GenBank/DDBJ whole genome shotgun (WGS) entry which is preliminary data.</text>
</comment>
<dbReference type="OrthoDB" id="5150166at2759"/>
<dbReference type="InterPro" id="IPR049349">
    <property type="entry name" value="DUF2264_N"/>
</dbReference>
<organism evidence="3 4">
    <name type="scientific">Kockovaella imperatae</name>
    <dbReference type="NCBI Taxonomy" id="4999"/>
    <lineage>
        <taxon>Eukaryota</taxon>
        <taxon>Fungi</taxon>
        <taxon>Dikarya</taxon>
        <taxon>Basidiomycota</taxon>
        <taxon>Agaricomycotina</taxon>
        <taxon>Tremellomycetes</taxon>
        <taxon>Tremellales</taxon>
        <taxon>Cuniculitremaceae</taxon>
        <taxon>Kockovaella</taxon>
    </lineage>
</organism>
<evidence type="ECO:0000259" key="1">
    <source>
        <dbReference type="Pfam" id="PF10022"/>
    </source>
</evidence>
<feature type="domain" description="DUF2264" evidence="2">
    <location>
        <begin position="397"/>
        <end position="644"/>
    </location>
</feature>
<sequence length="664" mass="74132">MRVRAPSPVASMTPVEAITSNPLVTREDLVHLLHSLLKPVHSAQSSGGARVHLGYTGTIFDPVAAELEGFARCIWGLAPLLSCEPERDEFKTIRNDWVRGLNSGTNEQLEDEFWGKCYTRDQRFVEMAPIGFALTIAPQVFWDPLPPEAKERLNDWLLQINELELPENNWQFFLVLTNLGLRSVGARYNKKRLEETLEYVECWYGDHGFPSDGPNETTKAYDYYATSFAIPFYTLIYSHLCRESDPERARLYRQRAIANLPNAIQLFAPDGGAIPFGRSMTYRFATSSFWAALAFSGLQLPPPFSLGVIKGLLLRNIRWFTRRAECFARDGSLTIGWTSPSQFMSEDYNSPQSPYWALKSFLVLALPESHPFWQVKEEPYPQSFVDRPFTPVEPWMQCFSHAAGHTFVLSSGQIAFQMRAAAAKYGKFAYSSAFGFSVPVGCMGLNQHAPDSTLALCDDSEGERWTVRRLVDDVEFIEHGILKSSWRPWSNVKVITWLIPPSSKDAAHHTRIHKVINNSERDILFSEGGFAIHGTSGPSRSERRLDAVSRLEDGIHGFQQTGTSAIIHSRAGVSGIIDLIGTGQGKIQVMDGNSNLITPRPIAPLIVGSFQKGTSWLAVRVFAIPTGADGKVGRIGAGWVEEWRECSKGIDGSEGLKKAYPFLS</sequence>
<dbReference type="RefSeq" id="XP_021869048.1">
    <property type="nucleotide sequence ID" value="XM_022016784.1"/>
</dbReference>
<accession>A0A1Y1UBD0</accession>
<dbReference type="InterPro" id="IPR016624">
    <property type="entry name" value="UCP014753"/>
</dbReference>
<dbReference type="PIRSF" id="PIRSF014753">
    <property type="entry name" value="UCP014753"/>
    <property type="match status" value="1"/>
</dbReference>
<dbReference type="Proteomes" id="UP000193218">
    <property type="component" value="Unassembled WGS sequence"/>
</dbReference>
<dbReference type="Pfam" id="PF10022">
    <property type="entry name" value="DUF2264"/>
    <property type="match status" value="1"/>
</dbReference>
<dbReference type="PANTHER" id="PTHR35339:SF4">
    <property type="entry name" value="LINALOOL DEHYDRATASE_ISOMERASE DOMAIN-CONTAINING PROTEIN"/>
    <property type="match status" value="1"/>
</dbReference>
<dbReference type="GeneID" id="33558593"/>
<dbReference type="AlphaFoldDB" id="A0A1Y1UBD0"/>
<dbReference type="InterPro" id="IPR049237">
    <property type="entry name" value="DUF2264_C"/>
</dbReference>
<dbReference type="InParanoid" id="A0A1Y1UBD0"/>
<dbReference type="PANTHER" id="PTHR35339">
    <property type="entry name" value="LINALOOL DEHYDRATASE_ISOMERASE DOMAIN-CONTAINING PROTEIN"/>
    <property type="match status" value="1"/>
</dbReference>
<gene>
    <name evidence="3" type="ORF">BD324DRAFT_635096</name>
</gene>
<dbReference type="Pfam" id="PF20938">
    <property type="entry name" value="DUF2264_C"/>
    <property type="match status" value="1"/>
</dbReference>
<feature type="domain" description="DUF2264" evidence="1">
    <location>
        <begin position="25"/>
        <end position="380"/>
    </location>
</feature>
<protein>
    <recommendedName>
        <fullName evidence="5">DUF2264 domain-containing protein</fullName>
    </recommendedName>
</protein>